<dbReference type="EMBL" id="CAXAMM010001370">
    <property type="protein sequence ID" value="CAK8991747.1"/>
    <property type="molecule type" value="Genomic_DNA"/>
</dbReference>
<dbReference type="Proteomes" id="UP001642464">
    <property type="component" value="Unassembled WGS sequence"/>
</dbReference>
<gene>
    <name evidence="1" type="ORF">SCF082_LOCUS2788</name>
</gene>
<organism evidence="1 2">
    <name type="scientific">Durusdinium trenchii</name>
    <dbReference type="NCBI Taxonomy" id="1381693"/>
    <lineage>
        <taxon>Eukaryota</taxon>
        <taxon>Sar</taxon>
        <taxon>Alveolata</taxon>
        <taxon>Dinophyceae</taxon>
        <taxon>Suessiales</taxon>
        <taxon>Symbiodiniaceae</taxon>
        <taxon>Durusdinium</taxon>
    </lineage>
</organism>
<protein>
    <submittedName>
        <fullName evidence="1">Uncharacterized protein</fullName>
    </submittedName>
</protein>
<sequence>MSEDSKALMCARVNPFLATPPARGHSRWIVTMSPIFLHSDAELGELLKTLGLHKMERVSAKEIHLLVSSKKIAVGLRALNGVVVLGSSKLQVTVHDSHPPPLVERKVIDAGGSFSLKRCGWKKMPNSRAKFLSEGKWHK</sequence>
<accession>A0ABP0HPD1</accession>
<comment type="caution">
    <text evidence="1">The sequence shown here is derived from an EMBL/GenBank/DDBJ whole genome shotgun (WGS) entry which is preliminary data.</text>
</comment>
<evidence type="ECO:0000313" key="1">
    <source>
        <dbReference type="EMBL" id="CAK8991747.1"/>
    </source>
</evidence>
<evidence type="ECO:0000313" key="2">
    <source>
        <dbReference type="Proteomes" id="UP001642464"/>
    </source>
</evidence>
<name>A0ABP0HPD1_9DINO</name>
<keyword evidence="2" id="KW-1185">Reference proteome</keyword>
<proteinExistence type="predicted"/>
<reference evidence="1 2" key="1">
    <citation type="submission" date="2024-02" db="EMBL/GenBank/DDBJ databases">
        <authorList>
            <person name="Chen Y."/>
            <person name="Shah S."/>
            <person name="Dougan E. K."/>
            <person name="Thang M."/>
            <person name="Chan C."/>
        </authorList>
    </citation>
    <scope>NUCLEOTIDE SEQUENCE [LARGE SCALE GENOMIC DNA]</scope>
</reference>